<dbReference type="SMART" id="SM01043">
    <property type="entry name" value="BTAD"/>
    <property type="match status" value="1"/>
</dbReference>
<dbReference type="InterPro" id="IPR011990">
    <property type="entry name" value="TPR-like_helical_dom_sf"/>
</dbReference>
<dbReference type="AlphaFoldDB" id="A0A2P8Q629"/>
<keyword evidence="1" id="KW-0902">Two-component regulatory system</keyword>
<accession>A0A2P8Q629</accession>
<protein>
    <recommendedName>
        <fullName evidence="5">Bacterial transcriptional activator domain-containing protein</fullName>
    </recommendedName>
</protein>
<dbReference type="PANTHER" id="PTHR35807:SF1">
    <property type="entry name" value="TRANSCRIPTIONAL REGULATOR REDD"/>
    <property type="match status" value="1"/>
</dbReference>
<dbReference type="EMBL" id="PYBJ01000013">
    <property type="protein sequence ID" value="PSM41699.1"/>
    <property type="molecule type" value="Genomic_DNA"/>
</dbReference>
<dbReference type="GO" id="GO:0006355">
    <property type="term" value="P:regulation of DNA-templated transcription"/>
    <property type="evidence" value="ECO:0007669"/>
    <property type="project" value="TreeGrafter"/>
</dbReference>
<feature type="region of interest" description="Disordered" evidence="4">
    <location>
        <begin position="223"/>
        <end position="277"/>
    </location>
</feature>
<evidence type="ECO:0000313" key="7">
    <source>
        <dbReference type="Proteomes" id="UP000240429"/>
    </source>
</evidence>
<dbReference type="PANTHER" id="PTHR35807">
    <property type="entry name" value="TRANSCRIPTIONAL REGULATOR REDD-RELATED"/>
    <property type="match status" value="1"/>
</dbReference>
<organism evidence="6 7">
    <name type="scientific">Streptomyces dioscori</name>
    <dbReference type="NCBI Taxonomy" id="2109333"/>
    <lineage>
        <taxon>Bacteria</taxon>
        <taxon>Bacillati</taxon>
        <taxon>Actinomycetota</taxon>
        <taxon>Actinomycetes</taxon>
        <taxon>Kitasatosporales</taxon>
        <taxon>Streptomycetaceae</taxon>
        <taxon>Streptomyces</taxon>
        <taxon>Streptomyces aurantiacus group</taxon>
    </lineage>
</organism>
<dbReference type="GO" id="GO:0003677">
    <property type="term" value="F:DNA binding"/>
    <property type="evidence" value="ECO:0007669"/>
    <property type="project" value="TreeGrafter"/>
</dbReference>
<feature type="domain" description="Bacterial transcriptional activator" evidence="5">
    <location>
        <begin position="63"/>
        <end position="216"/>
    </location>
</feature>
<dbReference type="Gene3D" id="1.25.40.10">
    <property type="entry name" value="Tetratricopeptide repeat domain"/>
    <property type="match status" value="1"/>
</dbReference>
<name>A0A2P8Q629_9ACTN</name>
<dbReference type="Proteomes" id="UP000240429">
    <property type="component" value="Unassembled WGS sequence"/>
</dbReference>
<evidence type="ECO:0000313" key="6">
    <source>
        <dbReference type="EMBL" id="PSM41699.1"/>
    </source>
</evidence>
<proteinExistence type="predicted"/>
<evidence type="ECO:0000256" key="3">
    <source>
        <dbReference type="ARBA" id="ARBA00023163"/>
    </source>
</evidence>
<keyword evidence="3" id="KW-0804">Transcription</keyword>
<reference evidence="6 7" key="1">
    <citation type="submission" date="2018-03" db="EMBL/GenBank/DDBJ databases">
        <title>Streptomyces dioscori sp. nov., a novel endophytic actinobacterium isolated from bulbil of Dioscorea bulbifera L.</title>
        <authorList>
            <person name="Zhikuan W."/>
        </authorList>
    </citation>
    <scope>NUCLEOTIDE SEQUENCE [LARGE SCALE GENOMIC DNA]</scope>
    <source>
        <strain evidence="6 7">A217</strain>
    </source>
</reference>
<dbReference type="CDD" id="cd15831">
    <property type="entry name" value="BTAD"/>
    <property type="match status" value="1"/>
</dbReference>
<dbReference type="Pfam" id="PF03704">
    <property type="entry name" value="BTAD"/>
    <property type="match status" value="1"/>
</dbReference>
<evidence type="ECO:0000256" key="1">
    <source>
        <dbReference type="ARBA" id="ARBA00023012"/>
    </source>
</evidence>
<dbReference type="OrthoDB" id="4336084at2"/>
<gene>
    <name evidence="6" type="ORF">C6Y14_20515</name>
</gene>
<feature type="compositionally biased region" description="Low complexity" evidence="4">
    <location>
        <begin position="240"/>
        <end position="249"/>
    </location>
</feature>
<feature type="compositionally biased region" description="Low complexity" evidence="4">
    <location>
        <begin position="256"/>
        <end position="277"/>
    </location>
</feature>
<comment type="caution">
    <text evidence="6">The sequence shown here is derived from an EMBL/GenBank/DDBJ whole genome shotgun (WGS) entry which is preliminary data.</text>
</comment>
<sequence>MPGASTSEALAPSLGTPTSVVSGTLPGAALGASVAGPCRLRFGLLGPTVVYDAGAWPGRSAALDVGLFEDRVVAARAAHARRDWGAASAEAVAALALWRGTPSDGWAPEAGGISLVQRLDKARLFALECRYDADLELSGGAAEQGVRLSGLAPELAALVAEFPLREAFHRQLMLVLYRTGRQAEALAVRRDLRGRLVRELGVEPGNAVREAHLEILREPKGVASGGGPAAITAHPRTRTAEGAAAGRVVAPRRRTSSGNWPSTTSTTSTTSTAPTARWSRSCGACF</sequence>
<keyword evidence="2" id="KW-0805">Transcription regulation</keyword>
<dbReference type="InterPro" id="IPR051677">
    <property type="entry name" value="AfsR-DnrI-RedD_regulator"/>
</dbReference>
<evidence type="ECO:0000256" key="4">
    <source>
        <dbReference type="SAM" id="MobiDB-lite"/>
    </source>
</evidence>
<keyword evidence="7" id="KW-1185">Reference proteome</keyword>
<evidence type="ECO:0000256" key="2">
    <source>
        <dbReference type="ARBA" id="ARBA00023015"/>
    </source>
</evidence>
<dbReference type="InterPro" id="IPR005158">
    <property type="entry name" value="BTAD"/>
</dbReference>
<evidence type="ECO:0000259" key="5">
    <source>
        <dbReference type="SMART" id="SM01043"/>
    </source>
</evidence>
<dbReference type="SUPFAM" id="SSF48452">
    <property type="entry name" value="TPR-like"/>
    <property type="match status" value="1"/>
</dbReference>
<dbReference type="GO" id="GO:0000160">
    <property type="term" value="P:phosphorelay signal transduction system"/>
    <property type="evidence" value="ECO:0007669"/>
    <property type="project" value="UniProtKB-KW"/>
</dbReference>